<organism evidence="1 2">
    <name type="scientific">Trichinella nativa</name>
    <dbReference type="NCBI Taxonomy" id="6335"/>
    <lineage>
        <taxon>Eukaryota</taxon>
        <taxon>Metazoa</taxon>
        <taxon>Ecdysozoa</taxon>
        <taxon>Nematoda</taxon>
        <taxon>Enoplea</taxon>
        <taxon>Dorylaimia</taxon>
        <taxon>Trichinellida</taxon>
        <taxon>Trichinellidae</taxon>
        <taxon>Trichinella</taxon>
    </lineage>
</organism>
<reference evidence="1 2" key="1">
    <citation type="submission" date="2015-05" db="EMBL/GenBank/DDBJ databases">
        <title>Evolution of Trichinella species and genotypes.</title>
        <authorList>
            <person name="Korhonen P.K."/>
            <person name="Edoardo P."/>
            <person name="Giuseppe L.R."/>
            <person name="Gasser R.B."/>
        </authorList>
    </citation>
    <scope>NUCLEOTIDE SEQUENCE [LARGE SCALE GENOMIC DNA]</scope>
    <source>
        <strain evidence="1">ISS10</strain>
    </source>
</reference>
<protein>
    <submittedName>
        <fullName evidence="1">Uncharacterized protein</fullName>
    </submittedName>
</protein>
<evidence type="ECO:0000313" key="2">
    <source>
        <dbReference type="Proteomes" id="UP000054721"/>
    </source>
</evidence>
<dbReference type="AlphaFoldDB" id="A0A0V1KHU7"/>
<comment type="caution">
    <text evidence="1">The sequence shown here is derived from an EMBL/GenBank/DDBJ whole genome shotgun (WGS) entry which is preliminary data.</text>
</comment>
<proteinExistence type="predicted"/>
<gene>
    <name evidence="1" type="ORF">T02_14028</name>
</gene>
<accession>A0A0V1KHU7</accession>
<sequence length="55" mass="6646">MHTDVKYARKTEKGGKFRNVHCRTWNMARKLKIMENEKNPIDDLKNDEITEKRVK</sequence>
<dbReference type="Proteomes" id="UP000054721">
    <property type="component" value="Unassembled WGS sequence"/>
</dbReference>
<dbReference type="EMBL" id="JYDW01002751">
    <property type="protein sequence ID" value="KRZ46606.1"/>
    <property type="molecule type" value="Genomic_DNA"/>
</dbReference>
<evidence type="ECO:0000313" key="1">
    <source>
        <dbReference type="EMBL" id="KRZ46606.1"/>
    </source>
</evidence>
<keyword evidence="2" id="KW-1185">Reference proteome</keyword>
<name>A0A0V1KHU7_9BILA</name>